<dbReference type="Proteomes" id="UP000265515">
    <property type="component" value="Unassembled WGS sequence"/>
</dbReference>
<comment type="caution">
    <text evidence="3">The sequence shown here is derived from an EMBL/GenBank/DDBJ whole genome shotgun (WGS) entry which is preliminary data.</text>
</comment>
<feature type="region of interest" description="Disordered" evidence="1">
    <location>
        <begin position="26"/>
        <end position="98"/>
    </location>
</feature>
<dbReference type="Pfam" id="PF13837">
    <property type="entry name" value="Myb_DNA-bind_4"/>
    <property type="match status" value="1"/>
</dbReference>
<dbReference type="Gramene" id="GBG81346">
    <property type="protein sequence ID" value="GBG81346"/>
    <property type="gene ID" value="CBR_g32019"/>
</dbReference>
<feature type="region of interest" description="Disordered" evidence="1">
    <location>
        <begin position="174"/>
        <end position="193"/>
    </location>
</feature>
<accession>A0A388LGA5</accession>
<sequence>MGGYEGAMSIEDARLKDMRGLVGGGGPGFPGWSQDCGRKSPTERGVGQRVDGHPWTFDGMDRPGPGGGQQGFHGVESTPAGGNLQGVVPRGGVGDGYNEEAVHHTSRVDASLPQFDVNSQGCGAWGGGQPQCRSPSVQHTPYIAHQPRLSMADRQHGHPTDNFDRQMTHLRRGHQTPCTPATAPTGGRVDDLSPARRMASASGHSGMWDGMPSPMGSSIGGGSREMTGDVGASDPMRHTVRGEQHLPSPPVHQPVTTGERGSSHTFPDNEGPTSGGAFADGPTVLSEETNTVRGRQRARKAPPPATPKKHTPWSLEERMCLAKICGEDDALMTDANCPHRHMTRGRRYEWINDRMRDAGYNRTPEDCKKKWTKMKDTVNLISNKFDRSGQAGYYNVTADERREKGVPLGFERSLWDAMEWWRVKASFKCNHTLALEEMDVPESGGVNEEAGGPDRAGEAASEGGGTDASDHSAKTWRTSAGRVRGDGSPATAVMRAIMEESTKALVDGLDKASGTLARATTEGASMLSSRTQQIGVVARAMQEGNAVMASLVAVMASRCTSSQQPT</sequence>
<feature type="compositionally biased region" description="Low complexity" evidence="1">
    <location>
        <begin position="176"/>
        <end position="185"/>
    </location>
</feature>
<evidence type="ECO:0000256" key="1">
    <source>
        <dbReference type="SAM" id="MobiDB-lite"/>
    </source>
</evidence>
<name>A0A388LGA5_CHABU</name>
<dbReference type="OrthoDB" id="691673at2759"/>
<dbReference type="EMBL" id="BFEA01000371">
    <property type="protein sequence ID" value="GBG81346.1"/>
    <property type="molecule type" value="Genomic_DNA"/>
</dbReference>
<protein>
    <recommendedName>
        <fullName evidence="2">Myb/SANT-like DNA-binding domain-containing protein</fullName>
    </recommendedName>
</protein>
<feature type="domain" description="Myb/SANT-like DNA-binding" evidence="2">
    <location>
        <begin position="312"/>
        <end position="384"/>
    </location>
</feature>
<evidence type="ECO:0000313" key="3">
    <source>
        <dbReference type="EMBL" id="GBG81346.1"/>
    </source>
</evidence>
<reference evidence="3 4" key="1">
    <citation type="journal article" date="2018" name="Cell">
        <title>The Chara Genome: Secondary Complexity and Implications for Plant Terrestrialization.</title>
        <authorList>
            <person name="Nishiyama T."/>
            <person name="Sakayama H."/>
            <person name="Vries J.D."/>
            <person name="Buschmann H."/>
            <person name="Saint-Marcoux D."/>
            <person name="Ullrich K.K."/>
            <person name="Haas F.B."/>
            <person name="Vanderstraeten L."/>
            <person name="Becker D."/>
            <person name="Lang D."/>
            <person name="Vosolsobe S."/>
            <person name="Rombauts S."/>
            <person name="Wilhelmsson P.K.I."/>
            <person name="Janitza P."/>
            <person name="Kern R."/>
            <person name="Heyl A."/>
            <person name="Rumpler F."/>
            <person name="Villalobos L.I.A.C."/>
            <person name="Clay J.M."/>
            <person name="Skokan R."/>
            <person name="Toyoda A."/>
            <person name="Suzuki Y."/>
            <person name="Kagoshima H."/>
            <person name="Schijlen E."/>
            <person name="Tajeshwar N."/>
            <person name="Catarino B."/>
            <person name="Hetherington A.J."/>
            <person name="Saltykova A."/>
            <person name="Bonnot C."/>
            <person name="Breuninger H."/>
            <person name="Symeonidi A."/>
            <person name="Radhakrishnan G.V."/>
            <person name="Van Nieuwerburgh F."/>
            <person name="Deforce D."/>
            <person name="Chang C."/>
            <person name="Karol K.G."/>
            <person name="Hedrich R."/>
            <person name="Ulvskov P."/>
            <person name="Glockner G."/>
            <person name="Delwiche C.F."/>
            <person name="Petrasek J."/>
            <person name="Van de Peer Y."/>
            <person name="Friml J."/>
            <person name="Beilby M."/>
            <person name="Dolan L."/>
            <person name="Kohara Y."/>
            <person name="Sugano S."/>
            <person name="Fujiyama A."/>
            <person name="Delaux P.-M."/>
            <person name="Quint M."/>
            <person name="TheiBen G."/>
            <person name="Hagemann M."/>
            <person name="Harholt J."/>
            <person name="Dunand C."/>
            <person name="Zachgo S."/>
            <person name="Langdale J."/>
            <person name="Maumus F."/>
            <person name="Straeten D.V.D."/>
            <person name="Gould S.B."/>
            <person name="Rensing S.A."/>
        </authorList>
    </citation>
    <scope>NUCLEOTIDE SEQUENCE [LARGE SCALE GENOMIC DNA]</scope>
    <source>
        <strain evidence="3 4">S276</strain>
    </source>
</reference>
<evidence type="ECO:0000313" key="4">
    <source>
        <dbReference type="Proteomes" id="UP000265515"/>
    </source>
</evidence>
<dbReference type="PANTHER" id="PTHR33492">
    <property type="entry name" value="OSJNBA0043A12.37 PROTEIN-RELATED"/>
    <property type="match status" value="1"/>
</dbReference>
<dbReference type="Gene3D" id="1.10.10.60">
    <property type="entry name" value="Homeodomain-like"/>
    <property type="match status" value="1"/>
</dbReference>
<gene>
    <name evidence="3" type="ORF">CBR_g32019</name>
</gene>
<organism evidence="3 4">
    <name type="scientific">Chara braunii</name>
    <name type="common">Braun's stonewort</name>
    <dbReference type="NCBI Taxonomy" id="69332"/>
    <lineage>
        <taxon>Eukaryota</taxon>
        <taxon>Viridiplantae</taxon>
        <taxon>Streptophyta</taxon>
        <taxon>Charophyceae</taxon>
        <taxon>Charales</taxon>
        <taxon>Characeae</taxon>
        <taxon>Chara</taxon>
    </lineage>
</organism>
<feature type="compositionally biased region" description="Polar residues" evidence="1">
    <location>
        <begin position="254"/>
        <end position="266"/>
    </location>
</feature>
<dbReference type="AlphaFoldDB" id="A0A388LGA5"/>
<proteinExistence type="predicted"/>
<feature type="region of interest" description="Disordered" evidence="1">
    <location>
        <begin position="241"/>
        <end position="312"/>
    </location>
</feature>
<dbReference type="InterPro" id="IPR044822">
    <property type="entry name" value="Myb_DNA-bind_4"/>
</dbReference>
<evidence type="ECO:0000259" key="2">
    <source>
        <dbReference type="Pfam" id="PF13837"/>
    </source>
</evidence>
<keyword evidence="4" id="KW-1185">Reference proteome</keyword>
<dbReference type="PANTHER" id="PTHR33492:SF11">
    <property type="entry name" value="OS04G0670900 PROTEIN"/>
    <property type="match status" value="1"/>
</dbReference>
<feature type="region of interest" description="Disordered" evidence="1">
    <location>
        <begin position="440"/>
        <end position="488"/>
    </location>
</feature>